<comment type="caution">
    <text evidence="1">The sequence shown here is derived from an EMBL/GenBank/DDBJ whole genome shotgun (WGS) entry which is preliminary data.</text>
</comment>
<sequence length="119" mass="13973">MKFSLLDWREFRVKNHLKAGENCMFEFVKDGDVPVLNFYNLGKKRNINHAPVKETNSTIKKAIRDFRCANELDEEEILILQIFFSRYKSSDSFDPAFNVLDPLNQPTFHRSFNPKSLLS</sequence>
<protein>
    <submittedName>
        <fullName evidence="1">Uncharacterized protein</fullName>
    </submittedName>
</protein>
<reference evidence="1 2" key="2">
    <citation type="journal article" date="2022" name="Mol. Ecol. Resour.">
        <title>The genomes of chicory, endive, great burdock and yacon provide insights into Asteraceae paleo-polyploidization history and plant inulin production.</title>
        <authorList>
            <person name="Fan W."/>
            <person name="Wang S."/>
            <person name="Wang H."/>
            <person name="Wang A."/>
            <person name="Jiang F."/>
            <person name="Liu H."/>
            <person name="Zhao H."/>
            <person name="Xu D."/>
            <person name="Zhang Y."/>
        </authorList>
    </citation>
    <scope>NUCLEOTIDE SEQUENCE [LARGE SCALE GENOMIC DNA]</scope>
    <source>
        <strain evidence="2">cv. Niubang</strain>
    </source>
</reference>
<organism evidence="1 2">
    <name type="scientific">Arctium lappa</name>
    <name type="common">Greater burdock</name>
    <name type="synonym">Lappa major</name>
    <dbReference type="NCBI Taxonomy" id="4217"/>
    <lineage>
        <taxon>Eukaryota</taxon>
        <taxon>Viridiplantae</taxon>
        <taxon>Streptophyta</taxon>
        <taxon>Embryophyta</taxon>
        <taxon>Tracheophyta</taxon>
        <taxon>Spermatophyta</taxon>
        <taxon>Magnoliopsida</taxon>
        <taxon>eudicotyledons</taxon>
        <taxon>Gunneridae</taxon>
        <taxon>Pentapetalae</taxon>
        <taxon>asterids</taxon>
        <taxon>campanulids</taxon>
        <taxon>Asterales</taxon>
        <taxon>Asteraceae</taxon>
        <taxon>Carduoideae</taxon>
        <taxon>Cardueae</taxon>
        <taxon>Arctiinae</taxon>
        <taxon>Arctium</taxon>
    </lineage>
</organism>
<evidence type="ECO:0000313" key="2">
    <source>
        <dbReference type="Proteomes" id="UP001055879"/>
    </source>
</evidence>
<keyword evidence="2" id="KW-1185">Reference proteome</keyword>
<evidence type="ECO:0000313" key="1">
    <source>
        <dbReference type="EMBL" id="KAI3696624.1"/>
    </source>
</evidence>
<proteinExistence type="predicted"/>
<name>A0ACB8ZH29_ARCLA</name>
<gene>
    <name evidence="1" type="ORF">L6452_29057</name>
</gene>
<dbReference type="EMBL" id="CM042056">
    <property type="protein sequence ID" value="KAI3696624.1"/>
    <property type="molecule type" value="Genomic_DNA"/>
</dbReference>
<reference evidence="2" key="1">
    <citation type="journal article" date="2022" name="Mol. Ecol. Resour.">
        <title>The genomes of chicory, endive, great burdock and yacon provide insights into Asteraceae palaeo-polyploidization history and plant inulin production.</title>
        <authorList>
            <person name="Fan W."/>
            <person name="Wang S."/>
            <person name="Wang H."/>
            <person name="Wang A."/>
            <person name="Jiang F."/>
            <person name="Liu H."/>
            <person name="Zhao H."/>
            <person name="Xu D."/>
            <person name="Zhang Y."/>
        </authorList>
    </citation>
    <scope>NUCLEOTIDE SEQUENCE [LARGE SCALE GENOMIC DNA]</scope>
    <source>
        <strain evidence="2">cv. Niubang</strain>
    </source>
</reference>
<dbReference type="Proteomes" id="UP001055879">
    <property type="component" value="Linkage Group LG10"/>
</dbReference>
<accession>A0ACB8ZH29</accession>